<evidence type="ECO:0000256" key="6">
    <source>
        <dbReference type="ARBA" id="ARBA00022759"/>
    </source>
</evidence>
<evidence type="ECO:0000256" key="10">
    <source>
        <dbReference type="PROSITE-ProRule" id="PRU01389"/>
    </source>
</evidence>
<sequence length="570" mass="64364">RQHFKSDWHNFNLRRKVRQLPLVTEPEFEKLIETLDESISGSEPSGDEEDISTDDDQDRSSENKDEDNMAKLDRLLINTSLNRSSLADFDDKDQNQIIPVKSPFIYVRPRDMPTEKCLAFYKEMIDMSQIDFTSSVSLVRELQLQKALASHFNFKTISPNDKTSIVIMIGGGHFSAAIFSHKLDKSHSMTSPIPVLSKSFHRYTTRRKQGGSQAAFDSSKGKANSAGSTLRRAMEKMLTEEIRQLFQSWNKLGYIKNCWRIWIRASGKNSRNVILGAGEITGLTASDKRIHGIPFTTRRATATEVKRVWFELTSLKVVDTPQVVAAKAVNAVKSSASLTLPSSKVKKPASLSLAEKHTAALLPLVKQARIPRILSYIRLHKLNVDTFQLVSPSINTTVTPILMHYAASIHAHKVVQSLLMSLKANPTITNELGRTPWQVIGNSEEGKRVKDIFRLARYELGEACWDWSAAGVDKPLTRDDLERQDQKAKIIQEEERIEAEKSMLEREKLENERRGERFVDRIIKKSGTGKKLGVQTGVQGIGIGGLSEEARVKLERERRAKAAEERFKKI</sequence>
<keyword evidence="9 11" id="KW-0175">Coiled coil</keyword>
<feature type="compositionally biased region" description="Acidic residues" evidence="12">
    <location>
        <begin position="45"/>
        <end position="57"/>
    </location>
</feature>
<feature type="coiled-coil region" evidence="11">
    <location>
        <begin position="483"/>
        <end position="514"/>
    </location>
</feature>
<evidence type="ECO:0000256" key="1">
    <source>
        <dbReference type="ARBA" id="ARBA00004496"/>
    </source>
</evidence>
<protein>
    <recommendedName>
        <fullName evidence="13">VLRF1 domain-containing protein</fullName>
    </recommendedName>
</protein>
<feature type="compositionally biased region" description="Basic and acidic residues" evidence="12">
    <location>
        <begin position="58"/>
        <end position="69"/>
    </location>
</feature>
<evidence type="ECO:0000256" key="9">
    <source>
        <dbReference type="ARBA" id="ARBA00023054"/>
    </source>
</evidence>
<dbReference type="AlphaFoldDB" id="A0A1E3PQA5"/>
<gene>
    <name evidence="14" type="ORF">NADFUDRAFT_12406</name>
</gene>
<keyword evidence="4 10" id="KW-0540">Nuclease</keyword>
<dbReference type="GO" id="GO:0004519">
    <property type="term" value="F:endonuclease activity"/>
    <property type="evidence" value="ECO:0007669"/>
    <property type="project" value="UniProtKB-KW"/>
</dbReference>
<comment type="similarity">
    <text evidence="2 10">Belongs to the ANKZF1/VMS1 family.</text>
</comment>
<evidence type="ECO:0000256" key="12">
    <source>
        <dbReference type="SAM" id="MobiDB-lite"/>
    </source>
</evidence>
<evidence type="ECO:0000313" key="14">
    <source>
        <dbReference type="EMBL" id="ODQ67092.1"/>
    </source>
</evidence>
<name>A0A1E3PQA5_9ASCO</name>
<evidence type="ECO:0000256" key="7">
    <source>
        <dbReference type="ARBA" id="ARBA00022801"/>
    </source>
</evidence>
<feature type="non-terminal residue" evidence="14">
    <location>
        <position position="1"/>
    </location>
</feature>
<accession>A0A1E3PQA5</accession>
<dbReference type="InterPro" id="IPR041175">
    <property type="entry name" value="VLRF1/Vms1"/>
</dbReference>
<dbReference type="Proteomes" id="UP000095009">
    <property type="component" value="Unassembled WGS sequence"/>
</dbReference>
<keyword evidence="6 10" id="KW-0255">Endonuclease</keyword>
<keyword evidence="8" id="KW-0040">ANK repeat</keyword>
<dbReference type="PROSITE" id="PS52044">
    <property type="entry name" value="VLRF1"/>
    <property type="match status" value="1"/>
</dbReference>
<dbReference type="GO" id="GO:0036503">
    <property type="term" value="P:ERAD pathway"/>
    <property type="evidence" value="ECO:0007669"/>
    <property type="project" value="TreeGrafter"/>
</dbReference>
<feature type="non-terminal residue" evidence="14">
    <location>
        <position position="570"/>
    </location>
</feature>
<comment type="subcellular location">
    <subcellularLocation>
        <location evidence="1">Cytoplasm</location>
    </subcellularLocation>
</comment>
<dbReference type="Pfam" id="PF18826">
    <property type="entry name" value="bVLRF1"/>
    <property type="match status" value="1"/>
</dbReference>
<organism evidence="14 15">
    <name type="scientific">Nadsonia fulvescens var. elongata DSM 6958</name>
    <dbReference type="NCBI Taxonomy" id="857566"/>
    <lineage>
        <taxon>Eukaryota</taxon>
        <taxon>Fungi</taxon>
        <taxon>Dikarya</taxon>
        <taxon>Ascomycota</taxon>
        <taxon>Saccharomycotina</taxon>
        <taxon>Dipodascomycetes</taxon>
        <taxon>Dipodascales</taxon>
        <taxon>Dipodascales incertae sedis</taxon>
        <taxon>Nadsonia</taxon>
    </lineage>
</organism>
<proteinExistence type="inferred from homology"/>
<dbReference type="GO" id="GO:0005737">
    <property type="term" value="C:cytoplasm"/>
    <property type="evidence" value="ECO:0007669"/>
    <property type="project" value="UniProtKB-SubCell"/>
</dbReference>
<comment type="domain">
    <text evidence="10">The VLRF1 domain mediates binding to the 60S ribosomal subunit.</text>
</comment>
<evidence type="ECO:0000256" key="5">
    <source>
        <dbReference type="ARBA" id="ARBA00022737"/>
    </source>
</evidence>
<dbReference type="GO" id="GO:0016787">
    <property type="term" value="F:hydrolase activity"/>
    <property type="evidence" value="ECO:0007669"/>
    <property type="project" value="UniProtKB-KW"/>
</dbReference>
<feature type="region of interest" description="Disordered" evidence="12">
    <location>
        <begin position="33"/>
        <end position="69"/>
    </location>
</feature>
<evidence type="ECO:0000256" key="11">
    <source>
        <dbReference type="SAM" id="Coils"/>
    </source>
</evidence>
<evidence type="ECO:0000259" key="13">
    <source>
        <dbReference type="PROSITE" id="PS52044"/>
    </source>
</evidence>
<reference evidence="14 15" key="1">
    <citation type="journal article" date="2016" name="Proc. Natl. Acad. Sci. U.S.A.">
        <title>Comparative genomics of biotechnologically important yeasts.</title>
        <authorList>
            <person name="Riley R."/>
            <person name="Haridas S."/>
            <person name="Wolfe K.H."/>
            <person name="Lopes M.R."/>
            <person name="Hittinger C.T."/>
            <person name="Goeker M."/>
            <person name="Salamov A.A."/>
            <person name="Wisecaver J.H."/>
            <person name="Long T.M."/>
            <person name="Calvey C.H."/>
            <person name="Aerts A.L."/>
            <person name="Barry K.W."/>
            <person name="Choi C."/>
            <person name="Clum A."/>
            <person name="Coughlan A.Y."/>
            <person name="Deshpande S."/>
            <person name="Douglass A.P."/>
            <person name="Hanson S.J."/>
            <person name="Klenk H.-P."/>
            <person name="LaButti K.M."/>
            <person name="Lapidus A."/>
            <person name="Lindquist E.A."/>
            <person name="Lipzen A.M."/>
            <person name="Meier-Kolthoff J.P."/>
            <person name="Ohm R.A."/>
            <person name="Otillar R.P."/>
            <person name="Pangilinan J.L."/>
            <person name="Peng Y."/>
            <person name="Rokas A."/>
            <person name="Rosa C.A."/>
            <person name="Scheuner C."/>
            <person name="Sibirny A.A."/>
            <person name="Slot J.C."/>
            <person name="Stielow J.B."/>
            <person name="Sun H."/>
            <person name="Kurtzman C.P."/>
            <person name="Blackwell M."/>
            <person name="Grigoriev I.V."/>
            <person name="Jeffries T.W."/>
        </authorList>
    </citation>
    <scope>NUCLEOTIDE SEQUENCE [LARGE SCALE GENOMIC DNA]</scope>
    <source>
        <strain evidence="14 15">DSM 6958</strain>
    </source>
</reference>
<keyword evidence="3 10" id="KW-0963">Cytoplasm</keyword>
<dbReference type="PANTHER" id="PTHR16036:SF2">
    <property type="entry name" value="TRNA ENDONUCLEASE ANKZF1"/>
    <property type="match status" value="1"/>
</dbReference>
<keyword evidence="15" id="KW-1185">Reference proteome</keyword>
<dbReference type="EMBL" id="KV454407">
    <property type="protein sequence ID" value="ODQ67092.1"/>
    <property type="molecule type" value="Genomic_DNA"/>
</dbReference>
<dbReference type="STRING" id="857566.A0A1E3PQA5"/>
<feature type="domain" description="VLRF1" evidence="13">
    <location>
        <begin position="160"/>
        <end position="315"/>
    </location>
</feature>
<dbReference type="PANTHER" id="PTHR16036">
    <property type="entry name" value="ANKYRIN REPEAT AND ZINC FINGER DOMAIN-CONTAINING PROTEIN 1"/>
    <property type="match status" value="1"/>
</dbReference>
<keyword evidence="7 10" id="KW-0378">Hydrolase</keyword>
<evidence type="ECO:0000256" key="4">
    <source>
        <dbReference type="ARBA" id="ARBA00022722"/>
    </source>
</evidence>
<dbReference type="OrthoDB" id="429841at2759"/>
<evidence type="ECO:0000256" key="3">
    <source>
        <dbReference type="ARBA" id="ARBA00022490"/>
    </source>
</evidence>
<evidence type="ECO:0000313" key="15">
    <source>
        <dbReference type="Proteomes" id="UP000095009"/>
    </source>
</evidence>
<evidence type="ECO:0000256" key="2">
    <source>
        <dbReference type="ARBA" id="ARBA00009262"/>
    </source>
</evidence>
<keyword evidence="5" id="KW-0677">Repeat</keyword>
<evidence type="ECO:0000256" key="8">
    <source>
        <dbReference type="ARBA" id="ARBA00023043"/>
    </source>
</evidence>
<dbReference type="InterPro" id="IPR047139">
    <property type="entry name" value="ANKZ1/VMS1"/>
</dbReference>
<feature type="active site" evidence="10">
    <location>
        <position position="213"/>
    </location>
</feature>